<accession>A4TTQ0</accession>
<proteinExistence type="predicted"/>
<dbReference type="AlphaFoldDB" id="A4TTQ0"/>
<reference evidence="1" key="1">
    <citation type="journal article" date="2007" name="J. Bacteriol.">
        <title>Comparative genome analysis of four magnetotactic bacteria reveals a complex set of group-specific genes implicated in magnetosome biomineralization and function.</title>
        <authorList>
            <person name="Richter M."/>
            <person name="Kube M."/>
            <person name="Bazylinski D.A."/>
            <person name="Lombardot T."/>
            <person name="Gloeckner F.O."/>
            <person name="Reinhardt R."/>
            <person name="Schueler D."/>
        </authorList>
    </citation>
    <scope>NUCLEOTIDE SEQUENCE</scope>
    <source>
        <strain evidence="1">MSR-1</strain>
    </source>
</reference>
<sequence>MNKLMTEEPVNGNLLMLAAAYNAGPGKLWAMAVDHQAQR</sequence>
<evidence type="ECO:0000313" key="1">
    <source>
        <dbReference type="EMBL" id="CAM74007.1"/>
    </source>
</evidence>
<gene>
    <name evidence="1" type="ORF">MGR_2087</name>
</gene>
<protein>
    <submittedName>
        <fullName evidence="1">Uncharacterized protein</fullName>
    </submittedName>
</protein>
<dbReference type="EMBL" id="CU459003">
    <property type="protein sequence ID" value="CAM74007.1"/>
    <property type="molecule type" value="Genomic_DNA"/>
</dbReference>
<organism evidence="1">
    <name type="scientific">Magnetospirillum gryphiswaldense</name>
    <dbReference type="NCBI Taxonomy" id="55518"/>
    <lineage>
        <taxon>Bacteria</taxon>
        <taxon>Pseudomonadati</taxon>
        <taxon>Pseudomonadota</taxon>
        <taxon>Alphaproteobacteria</taxon>
        <taxon>Rhodospirillales</taxon>
        <taxon>Rhodospirillaceae</taxon>
        <taxon>Magnetospirillum</taxon>
    </lineage>
</organism>
<name>A4TTQ0_9PROT</name>